<dbReference type="AlphaFoldDB" id="A0A918S1L6"/>
<dbReference type="GO" id="GO:0016020">
    <property type="term" value="C:membrane"/>
    <property type="evidence" value="ECO:0007669"/>
    <property type="project" value="UniProtKB-SubCell"/>
</dbReference>
<keyword evidence="4" id="KW-0201">Cytochrome c-type biogenesis</keyword>
<comment type="similarity">
    <text evidence="2">Belongs to the DsbD family.</text>
</comment>
<evidence type="ECO:0000313" key="9">
    <source>
        <dbReference type="EMBL" id="GHA19414.1"/>
    </source>
</evidence>
<keyword evidence="5 7" id="KW-1133">Transmembrane helix</keyword>
<reference evidence="9" key="1">
    <citation type="journal article" date="2014" name="Int. J. Syst. Evol. Microbiol.">
        <title>Complete genome sequence of Corynebacterium casei LMG S-19264T (=DSM 44701T), isolated from a smear-ripened cheese.</title>
        <authorList>
            <consortium name="US DOE Joint Genome Institute (JGI-PGF)"/>
            <person name="Walter F."/>
            <person name="Albersmeier A."/>
            <person name="Kalinowski J."/>
            <person name="Ruckert C."/>
        </authorList>
    </citation>
    <scope>NUCLEOTIDE SEQUENCE</scope>
    <source>
        <strain evidence="9">KCTC 32437</strain>
    </source>
</reference>
<evidence type="ECO:0000256" key="6">
    <source>
        <dbReference type="ARBA" id="ARBA00023136"/>
    </source>
</evidence>
<feature type="transmembrane region" description="Helical" evidence="7">
    <location>
        <begin position="58"/>
        <end position="83"/>
    </location>
</feature>
<evidence type="ECO:0000256" key="1">
    <source>
        <dbReference type="ARBA" id="ARBA00004141"/>
    </source>
</evidence>
<feature type="transmembrane region" description="Helical" evidence="7">
    <location>
        <begin position="135"/>
        <end position="160"/>
    </location>
</feature>
<evidence type="ECO:0000256" key="4">
    <source>
        <dbReference type="ARBA" id="ARBA00022748"/>
    </source>
</evidence>
<keyword evidence="6 7" id="KW-0472">Membrane</keyword>
<sequence length="247" mass="25497">MEISSIGIATAFAAGVISFLSPCVLPLVPGYISYVAGRTISADGVPAHSGITAASRTLGLSLCFVLGFSTVFVLLGASATALGGLLRTHLYEANLIGGVIVVIFGLFTTGLVPMPWLDRDVRFHSSPNSGGAWSAYLLGLAFAFGWTPCIGPVLGSILALSAANATVASGTALLAVYSLGLGLPFILAALFMRGFMTRMLSMRRTGRVLKIVAGGVMVVMGIAMITGHLSSFAIWLLQTFPALGRIG</sequence>
<dbReference type="Pfam" id="PF02683">
    <property type="entry name" value="DsbD_TM"/>
    <property type="match status" value="1"/>
</dbReference>
<comment type="subcellular location">
    <subcellularLocation>
        <location evidence="1">Membrane</location>
        <topology evidence="1">Multi-pass membrane protein</topology>
    </subcellularLocation>
</comment>
<dbReference type="PANTHER" id="PTHR31272:SF4">
    <property type="entry name" value="CYTOCHROME C-TYPE BIOGENESIS PROTEIN HI_1454-RELATED"/>
    <property type="match status" value="1"/>
</dbReference>
<evidence type="ECO:0000256" key="3">
    <source>
        <dbReference type="ARBA" id="ARBA00022692"/>
    </source>
</evidence>
<dbReference type="RefSeq" id="WP_152007139.1">
    <property type="nucleotide sequence ID" value="NZ_BMZE01000001.1"/>
</dbReference>
<dbReference type="InterPro" id="IPR051790">
    <property type="entry name" value="Cytochrome_c-biogenesis_DsbD"/>
</dbReference>
<protein>
    <submittedName>
        <fullName evidence="9">Cytochrome C biogenesis protein CcdA</fullName>
    </submittedName>
</protein>
<organism evidence="9 10">
    <name type="scientific">Devosia pacifica</name>
    <dbReference type="NCBI Taxonomy" id="1335967"/>
    <lineage>
        <taxon>Bacteria</taxon>
        <taxon>Pseudomonadati</taxon>
        <taxon>Pseudomonadota</taxon>
        <taxon>Alphaproteobacteria</taxon>
        <taxon>Hyphomicrobiales</taxon>
        <taxon>Devosiaceae</taxon>
        <taxon>Devosia</taxon>
    </lineage>
</organism>
<dbReference type="Proteomes" id="UP000646579">
    <property type="component" value="Unassembled WGS sequence"/>
</dbReference>
<accession>A0A918S1L6</accession>
<dbReference type="GO" id="GO:0017004">
    <property type="term" value="P:cytochrome complex assembly"/>
    <property type="evidence" value="ECO:0007669"/>
    <property type="project" value="UniProtKB-KW"/>
</dbReference>
<dbReference type="PANTHER" id="PTHR31272">
    <property type="entry name" value="CYTOCHROME C-TYPE BIOGENESIS PROTEIN HI_1454-RELATED"/>
    <property type="match status" value="1"/>
</dbReference>
<evidence type="ECO:0000259" key="8">
    <source>
        <dbReference type="Pfam" id="PF02683"/>
    </source>
</evidence>
<dbReference type="InterPro" id="IPR003834">
    <property type="entry name" value="Cyt_c_assmbl_TM_dom"/>
</dbReference>
<evidence type="ECO:0000313" key="10">
    <source>
        <dbReference type="Proteomes" id="UP000646579"/>
    </source>
</evidence>
<keyword evidence="10" id="KW-1185">Reference proteome</keyword>
<keyword evidence="3 7" id="KW-0812">Transmembrane</keyword>
<reference evidence="9" key="2">
    <citation type="submission" date="2020-09" db="EMBL/GenBank/DDBJ databases">
        <authorList>
            <person name="Sun Q."/>
            <person name="Kim S."/>
        </authorList>
    </citation>
    <scope>NUCLEOTIDE SEQUENCE</scope>
    <source>
        <strain evidence="9">KCTC 32437</strain>
    </source>
</reference>
<feature type="domain" description="Cytochrome C biogenesis protein transmembrane" evidence="8">
    <location>
        <begin position="8"/>
        <end position="225"/>
    </location>
</feature>
<proteinExistence type="inferred from homology"/>
<feature type="transmembrane region" description="Helical" evidence="7">
    <location>
        <begin position="172"/>
        <end position="191"/>
    </location>
</feature>
<feature type="transmembrane region" description="Helical" evidence="7">
    <location>
        <begin position="6"/>
        <end position="28"/>
    </location>
</feature>
<comment type="caution">
    <text evidence="9">The sequence shown here is derived from an EMBL/GenBank/DDBJ whole genome shotgun (WGS) entry which is preliminary data.</text>
</comment>
<evidence type="ECO:0000256" key="2">
    <source>
        <dbReference type="ARBA" id="ARBA00006143"/>
    </source>
</evidence>
<dbReference type="EMBL" id="BMZE01000001">
    <property type="protein sequence ID" value="GHA19414.1"/>
    <property type="molecule type" value="Genomic_DNA"/>
</dbReference>
<evidence type="ECO:0000256" key="5">
    <source>
        <dbReference type="ARBA" id="ARBA00022989"/>
    </source>
</evidence>
<gene>
    <name evidence="9" type="primary">ccdA</name>
    <name evidence="9" type="ORF">GCM10007989_13710</name>
</gene>
<evidence type="ECO:0000256" key="7">
    <source>
        <dbReference type="SAM" id="Phobius"/>
    </source>
</evidence>
<name>A0A918S1L6_9HYPH</name>
<feature type="transmembrane region" description="Helical" evidence="7">
    <location>
        <begin position="95"/>
        <end position="114"/>
    </location>
</feature>
<feature type="transmembrane region" description="Helical" evidence="7">
    <location>
        <begin position="211"/>
        <end position="237"/>
    </location>
</feature>